<accession>A0A2V2Z0L9</accession>
<feature type="domain" description="Copper amine oxidase-like N-terminal" evidence="2">
    <location>
        <begin position="34"/>
        <end position="113"/>
    </location>
</feature>
<dbReference type="EMBL" id="QGTQ01000003">
    <property type="protein sequence ID" value="PWW06119.1"/>
    <property type="molecule type" value="Genomic_DNA"/>
</dbReference>
<dbReference type="OrthoDB" id="2677881at2"/>
<reference evidence="3 4" key="1">
    <citation type="submission" date="2018-05" db="EMBL/GenBank/DDBJ databases">
        <title>Genomic Encyclopedia of Type Strains, Phase III (KMG-III): the genomes of soil and plant-associated and newly described type strains.</title>
        <authorList>
            <person name="Whitman W."/>
        </authorList>
    </citation>
    <scope>NUCLEOTIDE SEQUENCE [LARGE SCALE GENOMIC DNA]</scope>
    <source>
        <strain evidence="3 4">CECT 5696</strain>
    </source>
</reference>
<proteinExistence type="predicted"/>
<dbReference type="InterPro" id="IPR036582">
    <property type="entry name" value="Mao_N_sf"/>
</dbReference>
<dbReference type="Proteomes" id="UP000246635">
    <property type="component" value="Unassembled WGS sequence"/>
</dbReference>
<name>A0A2V2Z0L9_9BACL</name>
<feature type="signal peptide" evidence="1">
    <location>
        <begin position="1"/>
        <end position="25"/>
    </location>
</feature>
<comment type="caution">
    <text evidence="3">The sequence shown here is derived from an EMBL/GenBank/DDBJ whole genome shotgun (WGS) entry which is preliminary data.</text>
</comment>
<keyword evidence="4" id="KW-1185">Reference proteome</keyword>
<keyword evidence="1" id="KW-0732">Signal</keyword>
<protein>
    <submittedName>
        <fullName evidence="3">Copper amine oxidase-like protein</fullName>
    </submittedName>
</protein>
<sequence>MKLRKVLIALMLLSVWGGSMIFADATVQKVRVIVNGSELDENGVLQDGKTYLPLRQIANTLQALTTWDENTKKVTVYKPNVHMFLFKASDKEVTFGNVDKNNRVSFMVFAQIDNLLTSVSAVKISIFDPFGNEKIIQQQAVNVTKDNFWFRTSDFKYFFDSAGKYSVRFFMKANDNDDWGQVSEKIITVQ</sequence>
<dbReference type="InterPro" id="IPR012854">
    <property type="entry name" value="Cu_amine_oxidase-like_N"/>
</dbReference>
<dbReference type="AlphaFoldDB" id="A0A2V2Z0L9"/>
<feature type="chain" id="PRO_5039532709" evidence="1">
    <location>
        <begin position="26"/>
        <end position="190"/>
    </location>
</feature>
<evidence type="ECO:0000313" key="3">
    <source>
        <dbReference type="EMBL" id="PWW06119.1"/>
    </source>
</evidence>
<evidence type="ECO:0000313" key="4">
    <source>
        <dbReference type="Proteomes" id="UP000246635"/>
    </source>
</evidence>
<dbReference type="Pfam" id="PF07833">
    <property type="entry name" value="Cu_amine_oxidN1"/>
    <property type="match status" value="1"/>
</dbReference>
<organism evidence="3 4">
    <name type="scientific">Paenibacillus cellulosilyticus</name>
    <dbReference type="NCBI Taxonomy" id="375489"/>
    <lineage>
        <taxon>Bacteria</taxon>
        <taxon>Bacillati</taxon>
        <taxon>Bacillota</taxon>
        <taxon>Bacilli</taxon>
        <taxon>Bacillales</taxon>
        <taxon>Paenibacillaceae</taxon>
        <taxon>Paenibacillus</taxon>
    </lineage>
</organism>
<dbReference type="SUPFAM" id="SSF55383">
    <property type="entry name" value="Copper amine oxidase, domain N"/>
    <property type="match status" value="1"/>
</dbReference>
<evidence type="ECO:0000259" key="2">
    <source>
        <dbReference type="Pfam" id="PF07833"/>
    </source>
</evidence>
<dbReference type="RefSeq" id="WP_110042833.1">
    <property type="nucleotide sequence ID" value="NZ_CP054609.1"/>
</dbReference>
<gene>
    <name evidence="3" type="ORF">DFQ01_10320</name>
</gene>
<evidence type="ECO:0000256" key="1">
    <source>
        <dbReference type="SAM" id="SignalP"/>
    </source>
</evidence>